<evidence type="ECO:0000256" key="5">
    <source>
        <dbReference type="RuleBase" id="RU004379"/>
    </source>
</evidence>
<comment type="caution">
    <text evidence="7">The sequence shown here is derived from an EMBL/GenBank/DDBJ whole genome shotgun (WGS) entry which is preliminary data.</text>
</comment>
<evidence type="ECO:0000256" key="2">
    <source>
        <dbReference type="ARBA" id="ARBA00022692"/>
    </source>
</evidence>
<evidence type="ECO:0000256" key="4">
    <source>
        <dbReference type="ARBA" id="ARBA00023136"/>
    </source>
</evidence>
<feature type="transmembrane region" description="Helical" evidence="5">
    <location>
        <begin position="203"/>
        <end position="223"/>
    </location>
</feature>
<keyword evidence="4 5" id="KW-0472">Membrane</keyword>
<dbReference type="InterPro" id="IPR006214">
    <property type="entry name" value="Bax_inhibitor_1-related"/>
</dbReference>
<proteinExistence type="inferred from homology"/>
<feature type="transmembrane region" description="Helical" evidence="5">
    <location>
        <begin position="140"/>
        <end position="161"/>
    </location>
</feature>
<evidence type="ECO:0000256" key="1">
    <source>
        <dbReference type="ARBA" id="ARBA00004141"/>
    </source>
</evidence>
<dbReference type="Proteomes" id="UP000327468">
    <property type="component" value="Chromosome 5"/>
</dbReference>
<feature type="region of interest" description="Disordered" evidence="6">
    <location>
        <begin position="50"/>
        <end position="72"/>
    </location>
</feature>
<evidence type="ECO:0000256" key="3">
    <source>
        <dbReference type="ARBA" id="ARBA00022989"/>
    </source>
</evidence>
<dbReference type="PANTHER" id="PTHR23291">
    <property type="entry name" value="BAX INHIBITOR-RELATED"/>
    <property type="match status" value="1"/>
</dbReference>
<keyword evidence="8" id="KW-1185">Reference proteome</keyword>
<evidence type="ECO:0000313" key="7">
    <source>
        <dbReference type="EMBL" id="KAB5577432.1"/>
    </source>
</evidence>
<dbReference type="GO" id="GO:0005783">
    <property type="term" value="C:endoplasmic reticulum"/>
    <property type="evidence" value="ECO:0007669"/>
    <property type="project" value="TreeGrafter"/>
</dbReference>
<protein>
    <submittedName>
        <fullName evidence="7">Uncharacterized protein</fullName>
    </submittedName>
</protein>
<keyword evidence="2 5" id="KW-0812">Transmembrane</keyword>
<comment type="similarity">
    <text evidence="5">Belongs to the BI1 family.</text>
</comment>
<sequence length="350" mass="38804">MGSLLSLVPLKDSARDSAARAAGQSLGSCEISSERIIIIIIMFKSDLPPTYEESRHHHHHQQQQQHYSAQPQEGSYPFTPYTYPAPMWHGAGVPPPGTPPVIPTYTSSGTPPSNPGSPEDYNLGALWENKSIRHAFIRKVYLILAAQLLVTASIVAVFTFVDPVRLFVIQYPVIYWVSLGVFLVTYLVLVCCEQARRRFPQNLVLLFIFTLAMSYMAGTISSYYETTAVFLAVGITALVCVVVTVFSFQTKVDFTSCTGLFCVLGIVVFITGIITAIVLSFQYIQWLHMLYAALGAIVYTLFLAYDTQLLLGNRAYSLSPEEYVFGALSLYTDIIQIFLFLLQITGSSSD</sequence>
<organism evidence="7 8">
    <name type="scientific">Pangasianodon hypophthalmus</name>
    <name type="common">Striped catfish</name>
    <name type="synonym">Helicophagus hypophthalmus</name>
    <dbReference type="NCBI Taxonomy" id="310915"/>
    <lineage>
        <taxon>Eukaryota</taxon>
        <taxon>Metazoa</taxon>
        <taxon>Chordata</taxon>
        <taxon>Craniata</taxon>
        <taxon>Vertebrata</taxon>
        <taxon>Euteleostomi</taxon>
        <taxon>Actinopterygii</taxon>
        <taxon>Neopterygii</taxon>
        <taxon>Teleostei</taxon>
        <taxon>Ostariophysi</taxon>
        <taxon>Siluriformes</taxon>
        <taxon>Pangasiidae</taxon>
        <taxon>Pangasianodon</taxon>
    </lineage>
</organism>
<evidence type="ECO:0000313" key="8">
    <source>
        <dbReference type="Proteomes" id="UP000327468"/>
    </source>
</evidence>
<dbReference type="GO" id="GO:0005794">
    <property type="term" value="C:Golgi apparatus"/>
    <property type="evidence" value="ECO:0007669"/>
    <property type="project" value="TreeGrafter"/>
</dbReference>
<dbReference type="EMBL" id="VFJC01000006">
    <property type="protein sequence ID" value="KAB5577432.1"/>
    <property type="molecule type" value="Genomic_DNA"/>
</dbReference>
<feature type="transmembrane region" description="Helical" evidence="5">
    <location>
        <begin position="323"/>
        <end position="344"/>
    </location>
</feature>
<dbReference type="CDD" id="cd10428">
    <property type="entry name" value="LFG_like"/>
    <property type="match status" value="1"/>
</dbReference>
<comment type="subcellular location">
    <subcellularLocation>
        <location evidence="1">Membrane</location>
        <topology evidence="1">Multi-pass membrane protein</topology>
    </subcellularLocation>
</comment>
<dbReference type="AlphaFoldDB" id="A0A5N5PCQ6"/>
<feature type="transmembrane region" description="Helical" evidence="5">
    <location>
        <begin position="290"/>
        <end position="311"/>
    </location>
</feature>
<feature type="transmembrane region" description="Helical" evidence="5">
    <location>
        <begin position="229"/>
        <end position="248"/>
    </location>
</feature>
<dbReference type="Pfam" id="PF01027">
    <property type="entry name" value="Bax1-I"/>
    <property type="match status" value="1"/>
</dbReference>
<gene>
    <name evidence="7" type="ORF">PHYPO_G00209890</name>
</gene>
<reference evidence="7 8" key="1">
    <citation type="submission" date="2019-06" db="EMBL/GenBank/DDBJ databases">
        <title>A chromosome-scale genome assembly of the striped catfish, Pangasianodon hypophthalmus.</title>
        <authorList>
            <person name="Wen M."/>
            <person name="Zahm M."/>
            <person name="Roques C."/>
            <person name="Cabau C."/>
            <person name="Klopp C."/>
            <person name="Donnadieu C."/>
            <person name="Jouanno E."/>
            <person name="Avarre J.-C."/>
            <person name="Campet M."/>
            <person name="Ha T.T.T."/>
            <person name="Dugue R."/>
            <person name="Lampietro C."/>
            <person name="Louis A."/>
            <person name="Herpin A."/>
            <person name="Echchiki A."/>
            <person name="Berthelot C."/>
            <person name="Parey E."/>
            <person name="Roest-Crollius H."/>
            <person name="Braasch I."/>
            <person name="Postlethwait J."/>
            <person name="Bobe J."/>
            <person name="Montfort J."/>
            <person name="Bouchez O."/>
            <person name="Begum T."/>
            <person name="Schartl M."/>
            <person name="Guiguen Y."/>
        </authorList>
    </citation>
    <scope>NUCLEOTIDE SEQUENCE [LARGE SCALE GENOMIC DNA]</scope>
    <source>
        <strain evidence="7 8">Indonesia</strain>
        <tissue evidence="7">Blood</tissue>
    </source>
</reference>
<evidence type="ECO:0000256" key="6">
    <source>
        <dbReference type="SAM" id="MobiDB-lite"/>
    </source>
</evidence>
<dbReference type="PANTHER" id="PTHR23291:SF35">
    <property type="entry name" value="PROTEIN LIFEGUARD 3"/>
    <property type="match status" value="1"/>
</dbReference>
<feature type="transmembrane region" description="Helical" evidence="5">
    <location>
        <begin position="173"/>
        <end position="191"/>
    </location>
</feature>
<feature type="transmembrane region" description="Helical" evidence="5">
    <location>
        <begin position="260"/>
        <end position="284"/>
    </location>
</feature>
<dbReference type="GO" id="GO:0016020">
    <property type="term" value="C:membrane"/>
    <property type="evidence" value="ECO:0007669"/>
    <property type="project" value="UniProtKB-SubCell"/>
</dbReference>
<name>A0A5N5PCQ6_PANHP</name>
<dbReference type="GO" id="GO:2001234">
    <property type="term" value="P:negative regulation of apoptotic signaling pathway"/>
    <property type="evidence" value="ECO:0007669"/>
    <property type="project" value="TreeGrafter"/>
</dbReference>
<keyword evidence="3 5" id="KW-1133">Transmembrane helix</keyword>
<accession>A0A5N5PCQ6</accession>